<keyword evidence="9" id="KW-0325">Glycoprotein</keyword>
<comment type="subcellular location">
    <subcellularLocation>
        <location evidence="1">Membrane</location>
        <topology evidence="1">Single-pass type II membrane protein</topology>
    </subcellularLocation>
</comment>
<dbReference type="Gene3D" id="2.40.70.10">
    <property type="entry name" value="Acid Proteases"/>
    <property type="match status" value="2"/>
</dbReference>
<dbReference type="GO" id="GO:0016020">
    <property type="term" value="C:membrane"/>
    <property type="evidence" value="ECO:0007669"/>
    <property type="project" value="UniProtKB-SubCell"/>
</dbReference>
<dbReference type="PROSITE" id="PS51767">
    <property type="entry name" value="PEPTIDASE_A1"/>
    <property type="match status" value="1"/>
</dbReference>
<reference evidence="12 13" key="1">
    <citation type="submission" date="2013-09" db="EMBL/GenBank/DDBJ databases">
        <title>Corchorus capsularis genome sequencing.</title>
        <authorList>
            <person name="Alam M."/>
            <person name="Haque M.S."/>
            <person name="Islam M.S."/>
            <person name="Emdad E.M."/>
            <person name="Islam M.M."/>
            <person name="Ahmed B."/>
            <person name="Halim A."/>
            <person name="Hossen Q.M.M."/>
            <person name="Hossain M.Z."/>
            <person name="Ahmed R."/>
            <person name="Khan M.M."/>
            <person name="Islam R."/>
            <person name="Rashid M.M."/>
            <person name="Khan S.A."/>
            <person name="Rahman M.S."/>
            <person name="Alam M."/>
        </authorList>
    </citation>
    <scope>NUCLEOTIDE SEQUENCE [LARGE SCALE GENOMIC DNA]</scope>
    <source>
        <strain evidence="13">cv. CVL-1</strain>
        <tissue evidence="12">Whole seedling</tissue>
    </source>
</reference>
<dbReference type="InterPro" id="IPR003406">
    <property type="entry name" value="Glyco_trans_14"/>
</dbReference>
<dbReference type="InterPro" id="IPR032861">
    <property type="entry name" value="TAXi_N"/>
</dbReference>
<keyword evidence="8 10" id="KW-0472">Membrane</keyword>
<sequence length="810" mass="91504">MKAGQAWRLGGMGDMQILPGSRHRPPLKRPIWIIFLVSFVSLFLVCAYVYPPHGNAACYLFSSRGCKALADWLPPSPTRELTDEEIASRVVIRDILNMPSVESKNSKIAFMFLSPSSLPFEKLWDMFFRGHEGKFSVYVHASKEKPVHVSRYFLNRDIRSDEVVWGKISMVDAERRLLAHALKDPDNQHFVLLSDSCVPLHNFDYIYNYLMHANMSFVDSFVDPGPHGNGRYSEHMLPEVEKKDFRKGAQWFSMRRQHALIVMADSLYYSRFRDYCKPGLDGKNCIADEHYLPTFFNMVDPGGIANWSVTHVDWSERKWHPKSYRAQDVTDDLLKNITSIDISVHVTSDEKSEEQSMDSSSSFALLSLLIFSAFPTGTTRVASTGKPRRLCTELIHHTSIISPSYNHNDSVAEHAIRITKNSAARLAYLQSKAKTNLGISNDIQAHLDTNTRTFLVRFSIGQPPTPQLAMMDTGSYLIWVQCQPCISISNTSNCFDSSQSSSYAATSCHDANCYHLRRKSCDASNRCKFSVTYENLITAEGILATEQFTFETFDEGRFTVPNVSFGCSTNGADDSLSQMRFNGIFGLGDSPLSLVKKMGNKFSYCIGNIDDSEYRYNRLVIGEWADIEGYSTPLETYKGFYYVSLEGISIGEVTLDIDPTVFKRTPEGDGGVIIDSGAELSYLPEFEYNELCKHVDILLDGILQQVIYKEEPWLMCYNGSVSRDLVGFPAVTFHLAEGADLVLDTGSLFYHKEPQVFCLAIHPVRSFEENPEPDSLSVIGVMAQQNYNVAYDLTNKMLYLQRIDCQLLDD</sequence>
<evidence type="ECO:0000256" key="8">
    <source>
        <dbReference type="ARBA" id="ARBA00023136"/>
    </source>
</evidence>
<dbReference type="InterPro" id="IPR044174">
    <property type="entry name" value="BC10-like"/>
</dbReference>
<keyword evidence="10" id="KW-1133">Transmembrane helix</keyword>
<evidence type="ECO:0000256" key="5">
    <source>
        <dbReference type="ARBA" id="ARBA00022679"/>
    </source>
</evidence>
<comment type="similarity">
    <text evidence="2">Belongs to the peptidase A1 family.</text>
</comment>
<dbReference type="OrthoDB" id="191334at2759"/>
<organism evidence="12 13">
    <name type="scientific">Corchorus capsularis</name>
    <name type="common">Jute</name>
    <dbReference type="NCBI Taxonomy" id="210143"/>
    <lineage>
        <taxon>Eukaryota</taxon>
        <taxon>Viridiplantae</taxon>
        <taxon>Streptophyta</taxon>
        <taxon>Embryophyta</taxon>
        <taxon>Tracheophyta</taxon>
        <taxon>Spermatophyta</taxon>
        <taxon>Magnoliopsida</taxon>
        <taxon>eudicotyledons</taxon>
        <taxon>Gunneridae</taxon>
        <taxon>Pentapetalae</taxon>
        <taxon>rosids</taxon>
        <taxon>malvids</taxon>
        <taxon>Malvales</taxon>
        <taxon>Malvaceae</taxon>
        <taxon>Grewioideae</taxon>
        <taxon>Apeibeae</taxon>
        <taxon>Corchorus</taxon>
    </lineage>
</organism>
<evidence type="ECO:0000313" key="12">
    <source>
        <dbReference type="EMBL" id="OMO72814.1"/>
    </source>
</evidence>
<dbReference type="InterPro" id="IPR032799">
    <property type="entry name" value="TAXi_C"/>
</dbReference>
<dbReference type="PROSITE" id="PS00141">
    <property type="entry name" value="ASP_PROTEASE"/>
    <property type="match status" value="1"/>
</dbReference>
<evidence type="ECO:0000313" key="13">
    <source>
        <dbReference type="Proteomes" id="UP000188268"/>
    </source>
</evidence>
<evidence type="ECO:0000256" key="1">
    <source>
        <dbReference type="ARBA" id="ARBA00004606"/>
    </source>
</evidence>
<keyword evidence="10" id="KW-0812">Transmembrane</keyword>
<evidence type="ECO:0000256" key="4">
    <source>
        <dbReference type="ARBA" id="ARBA00022676"/>
    </source>
</evidence>
<dbReference type="GO" id="GO:0006508">
    <property type="term" value="P:proteolysis"/>
    <property type="evidence" value="ECO:0007669"/>
    <property type="project" value="UniProtKB-KW"/>
</dbReference>
<accession>A0A1R3HR95</accession>
<dbReference type="Gramene" id="OMO72814">
    <property type="protein sequence ID" value="OMO72814"/>
    <property type="gene ID" value="CCACVL1_17581"/>
</dbReference>
<protein>
    <submittedName>
        <fullName evidence="12">Peptidase A1</fullName>
    </submittedName>
</protein>
<comment type="caution">
    <text evidence="12">The sequence shown here is derived from an EMBL/GenBank/DDBJ whole genome shotgun (WGS) entry which is preliminary data.</text>
</comment>
<keyword evidence="7" id="KW-0378">Hydrolase</keyword>
<evidence type="ECO:0000256" key="6">
    <source>
        <dbReference type="ARBA" id="ARBA00022750"/>
    </source>
</evidence>
<keyword evidence="4" id="KW-0328">Glycosyltransferase</keyword>
<dbReference type="GO" id="GO:0004190">
    <property type="term" value="F:aspartic-type endopeptidase activity"/>
    <property type="evidence" value="ECO:0007669"/>
    <property type="project" value="UniProtKB-KW"/>
</dbReference>
<dbReference type="CDD" id="cd05476">
    <property type="entry name" value="pepsin_A_like_plant"/>
    <property type="match status" value="1"/>
</dbReference>
<proteinExistence type="inferred from homology"/>
<evidence type="ECO:0000256" key="10">
    <source>
        <dbReference type="SAM" id="Phobius"/>
    </source>
</evidence>
<evidence type="ECO:0000256" key="7">
    <source>
        <dbReference type="ARBA" id="ARBA00022801"/>
    </source>
</evidence>
<dbReference type="Pfam" id="PF14543">
    <property type="entry name" value="TAXi_N"/>
    <property type="match status" value="1"/>
</dbReference>
<dbReference type="SUPFAM" id="SSF50630">
    <property type="entry name" value="Acid proteases"/>
    <property type="match status" value="1"/>
</dbReference>
<dbReference type="FunFam" id="2.40.70.10:FF:000033">
    <property type="entry name" value="Aspartyl protease family protein"/>
    <property type="match status" value="1"/>
</dbReference>
<dbReference type="PANTHER" id="PTHR31042:SF150">
    <property type="entry name" value="OS06G0661900 PROTEIN"/>
    <property type="match status" value="1"/>
</dbReference>
<feature type="transmembrane region" description="Helical" evidence="10">
    <location>
        <begin position="31"/>
        <end position="50"/>
    </location>
</feature>
<dbReference type="Pfam" id="PF14541">
    <property type="entry name" value="TAXi_C"/>
    <property type="match status" value="1"/>
</dbReference>
<dbReference type="InterPro" id="IPR001969">
    <property type="entry name" value="Aspartic_peptidase_AS"/>
</dbReference>
<keyword evidence="6" id="KW-0064">Aspartyl protease</keyword>
<evidence type="ECO:0000256" key="2">
    <source>
        <dbReference type="ARBA" id="ARBA00007447"/>
    </source>
</evidence>
<dbReference type="EMBL" id="AWWV01011343">
    <property type="protein sequence ID" value="OMO72814.1"/>
    <property type="molecule type" value="Genomic_DNA"/>
</dbReference>
<dbReference type="GO" id="GO:0016757">
    <property type="term" value="F:glycosyltransferase activity"/>
    <property type="evidence" value="ECO:0007669"/>
    <property type="project" value="UniProtKB-KW"/>
</dbReference>
<dbReference type="InterPro" id="IPR021109">
    <property type="entry name" value="Peptidase_aspartic_dom_sf"/>
</dbReference>
<dbReference type="PANTHER" id="PTHR31042">
    <property type="entry name" value="CORE-2/I-BRANCHING BETA-1,6-N-ACETYLGLUCOSAMINYLTRANSFERASE FAMILY PROTEIN-RELATED"/>
    <property type="match status" value="1"/>
</dbReference>
<evidence type="ECO:0000256" key="9">
    <source>
        <dbReference type="ARBA" id="ARBA00023180"/>
    </source>
</evidence>
<dbReference type="Pfam" id="PF02485">
    <property type="entry name" value="Branch"/>
    <property type="match status" value="1"/>
</dbReference>
<name>A0A1R3HR95_COCAP</name>
<keyword evidence="3" id="KW-0645">Protease</keyword>
<dbReference type="InterPro" id="IPR034161">
    <property type="entry name" value="Pepsin-like_plant"/>
</dbReference>
<feature type="domain" description="Peptidase A1" evidence="11">
    <location>
        <begin position="454"/>
        <end position="801"/>
    </location>
</feature>
<dbReference type="Proteomes" id="UP000188268">
    <property type="component" value="Unassembled WGS sequence"/>
</dbReference>
<keyword evidence="13" id="KW-1185">Reference proteome</keyword>
<dbReference type="AlphaFoldDB" id="A0A1R3HR95"/>
<keyword evidence="5" id="KW-0808">Transferase</keyword>
<gene>
    <name evidence="12" type="ORF">CCACVL1_17581</name>
</gene>
<evidence type="ECO:0000256" key="3">
    <source>
        <dbReference type="ARBA" id="ARBA00022670"/>
    </source>
</evidence>
<dbReference type="InterPro" id="IPR033121">
    <property type="entry name" value="PEPTIDASE_A1"/>
</dbReference>
<evidence type="ECO:0000259" key="11">
    <source>
        <dbReference type="PROSITE" id="PS51767"/>
    </source>
</evidence>